<dbReference type="CDD" id="cd00093">
    <property type="entry name" value="HTH_XRE"/>
    <property type="match status" value="1"/>
</dbReference>
<gene>
    <name evidence="3" type="ORF">ACFSYJ_06610</name>
</gene>
<dbReference type="RefSeq" id="WP_345395082.1">
    <property type="nucleotide sequence ID" value="NZ_BAABHG010000007.1"/>
</dbReference>
<dbReference type="InterPro" id="IPR043917">
    <property type="entry name" value="DUF5753"/>
</dbReference>
<evidence type="ECO:0000313" key="3">
    <source>
        <dbReference type="EMBL" id="MFD2458259.1"/>
    </source>
</evidence>
<sequence>MVTPQAKELGDDLRCARLAAGLTEAQLARKLGCSASKISRIETGSRRIEEFDLIRLLAYCGVATDETRRIMEMAREADDPYRLRPHRDQLPDELSTLITHETTASSITVFEPQLVPGILQTEDYARALFRLSGVFNAEGVELRVKARLARQRLLRSADRPQFVFFIHEHPLRSIVGNEQVMHEQMLHLVLTGHRAGCAVRVVPDEAFPPGIFGPAFWLMRYPDHKPIVYAQHYTSSLFLKEPPDVEAYRTALARVADDALDARQSQEMLATLASDYDIPRTGHYDPSPAGTTDLAQEQLQQRR</sequence>
<comment type="caution">
    <text evidence="3">The sequence shown here is derived from an EMBL/GenBank/DDBJ whole genome shotgun (WGS) entry which is preliminary data.</text>
</comment>
<dbReference type="Pfam" id="PF19054">
    <property type="entry name" value="DUF5753"/>
    <property type="match status" value="1"/>
</dbReference>
<reference evidence="4" key="1">
    <citation type="journal article" date="2019" name="Int. J. Syst. Evol. Microbiol.">
        <title>The Global Catalogue of Microorganisms (GCM) 10K type strain sequencing project: providing services to taxonomists for standard genome sequencing and annotation.</title>
        <authorList>
            <consortium name="The Broad Institute Genomics Platform"/>
            <consortium name="The Broad Institute Genome Sequencing Center for Infectious Disease"/>
            <person name="Wu L."/>
            <person name="Ma J."/>
        </authorList>
    </citation>
    <scope>NUCLEOTIDE SEQUENCE [LARGE SCALE GENOMIC DNA]</scope>
    <source>
        <strain evidence="4">CGMCC 4.7643</strain>
    </source>
</reference>
<feature type="region of interest" description="Disordered" evidence="1">
    <location>
        <begin position="279"/>
        <end position="303"/>
    </location>
</feature>
<protein>
    <submittedName>
        <fullName evidence="3">Helix-turn-helix transcriptional regulator</fullName>
    </submittedName>
</protein>
<dbReference type="SUPFAM" id="SSF47413">
    <property type="entry name" value="lambda repressor-like DNA-binding domains"/>
    <property type="match status" value="1"/>
</dbReference>
<dbReference type="EMBL" id="JBHUKU010000003">
    <property type="protein sequence ID" value="MFD2458259.1"/>
    <property type="molecule type" value="Genomic_DNA"/>
</dbReference>
<accession>A0ABW5GDQ5</accession>
<evidence type="ECO:0000256" key="1">
    <source>
        <dbReference type="SAM" id="MobiDB-lite"/>
    </source>
</evidence>
<dbReference type="Pfam" id="PF13560">
    <property type="entry name" value="HTH_31"/>
    <property type="match status" value="1"/>
</dbReference>
<proteinExistence type="predicted"/>
<organism evidence="3 4">
    <name type="scientific">Amycolatopsis samaneae</name>
    <dbReference type="NCBI Taxonomy" id="664691"/>
    <lineage>
        <taxon>Bacteria</taxon>
        <taxon>Bacillati</taxon>
        <taxon>Actinomycetota</taxon>
        <taxon>Actinomycetes</taxon>
        <taxon>Pseudonocardiales</taxon>
        <taxon>Pseudonocardiaceae</taxon>
        <taxon>Amycolatopsis</taxon>
    </lineage>
</organism>
<dbReference type="InterPro" id="IPR001387">
    <property type="entry name" value="Cro/C1-type_HTH"/>
</dbReference>
<evidence type="ECO:0000313" key="4">
    <source>
        <dbReference type="Proteomes" id="UP001597419"/>
    </source>
</evidence>
<evidence type="ECO:0000259" key="2">
    <source>
        <dbReference type="PROSITE" id="PS50943"/>
    </source>
</evidence>
<dbReference type="InterPro" id="IPR010982">
    <property type="entry name" value="Lambda_DNA-bd_dom_sf"/>
</dbReference>
<dbReference type="PROSITE" id="PS50943">
    <property type="entry name" value="HTH_CROC1"/>
    <property type="match status" value="1"/>
</dbReference>
<keyword evidence="4" id="KW-1185">Reference proteome</keyword>
<feature type="domain" description="HTH cro/C1-type" evidence="2">
    <location>
        <begin position="13"/>
        <end position="67"/>
    </location>
</feature>
<feature type="compositionally biased region" description="Polar residues" evidence="1">
    <location>
        <begin position="289"/>
        <end position="303"/>
    </location>
</feature>
<dbReference type="SMART" id="SM00530">
    <property type="entry name" value="HTH_XRE"/>
    <property type="match status" value="1"/>
</dbReference>
<dbReference type="Proteomes" id="UP001597419">
    <property type="component" value="Unassembled WGS sequence"/>
</dbReference>
<dbReference type="Gene3D" id="1.10.260.40">
    <property type="entry name" value="lambda repressor-like DNA-binding domains"/>
    <property type="match status" value="1"/>
</dbReference>
<name>A0ABW5GDQ5_9PSEU</name>